<protein>
    <submittedName>
        <fullName evidence="2">PD40 domain-containing protein</fullName>
    </submittedName>
</protein>
<reference evidence="2 3" key="1">
    <citation type="submission" date="2021-03" db="EMBL/GenBank/DDBJ databases">
        <authorList>
            <person name="Grouzdev D.S."/>
        </authorList>
    </citation>
    <scope>NUCLEOTIDE SEQUENCE [LARGE SCALE GENOMIC DNA]</scope>
    <source>
        <strain evidence="2 3">M50-1</strain>
    </source>
</reference>
<dbReference type="Gene3D" id="2.120.10.30">
    <property type="entry name" value="TolB, C-terminal domain"/>
    <property type="match status" value="1"/>
</dbReference>
<evidence type="ECO:0000313" key="3">
    <source>
        <dbReference type="Proteomes" id="UP001193081"/>
    </source>
</evidence>
<keyword evidence="3" id="KW-1185">Reference proteome</keyword>
<sequence>MNLTNHPQEDTRPAWSPDGTRIAFSSNRGGPRPFHRDIYVMNADGSGIGANKIALANAIEISYTVNRILNCCVFNVRPRL</sequence>
<name>A0ABS4DCM9_9CHLR</name>
<proteinExistence type="predicted"/>
<dbReference type="EMBL" id="SIJK02000030">
    <property type="protein sequence ID" value="MBP1467212.1"/>
    <property type="molecule type" value="Genomic_DNA"/>
</dbReference>
<organism evidence="2 3">
    <name type="scientific">Candidatus Chloroploca mongolica</name>
    <dbReference type="NCBI Taxonomy" id="2528176"/>
    <lineage>
        <taxon>Bacteria</taxon>
        <taxon>Bacillati</taxon>
        <taxon>Chloroflexota</taxon>
        <taxon>Chloroflexia</taxon>
        <taxon>Chloroflexales</taxon>
        <taxon>Chloroflexineae</taxon>
        <taxon>Oscillochloridaceae</taxon>
        <taxon>Candidatus Chloroploca</taxon>
    </lineage>
</organism>
<dbReference type="InterPro" id="IPR011042">
    <property type="entry name" value="6-blade_b-propeller_TolB-like"/>
</dbReference>
<accession>A0ABS4DCM9</accession>
<feature type="region of interest" description="Disordered" evidence="1">
    <location>
        <begin position="1"/>
        <end position="32"/>
    </location>
</feature>
<gene>
    <name evidence="2" type="ORF">EYB53_015980</name>
</gene>
<comment type="caution">
    <text evidence="2">The sequence shown here is derived from an EMBL/GenBank/DDBJ whole genome shotgun (WGS) entry which is preliminary data.</text>
</comment>
<evidence type="ECO:0000256" key="1">
    <source>
        <dbReference type="SAM" id="MobiDB-lite"/>
    </source>
</evidence>
<dbReference type="SUPFAM" id="SSF82171">
    <property type="entry name" value="DPP6 N-terminal domain-like"/>
    <property type="match status" value="1"/>
</dbReference>
<dbReference type="InterPro" id="IPR011659">
    <property type="entry name" value="WD40"/>
</dbReference>
<dbReference type="Proteomes" id="UP001193081">
    <property type="component" value="Unassembled WGS sequence"/>
</dbReference>
<dbReference type="Pfam" id="PF07676">
    <property type="entry name" value="PD40"/>
    <property type="match status" value="1"/>
</dbReference>
<evidence type="ECO:0000313" key="2">
    <source>
        <dbReference type="EMBL" id="MBP1467212.1"/>
    </source>
</evidence>